<feature type="compositionally biased region" description="Polar residues" evidence="5">
    <location>
        <begin position="543"/>
        <end position="554"/>
    </location>
</feature>
<keyword evidence="2 6" id="KW-0812">Transmembrane</keyword>
<sequence length="869" mass="94039">MPVAERSRLLSGGSLEYDDNLHKNSIVEHKSNMETSLERYRNGKEKVPVCCSYRMGVIICCTCSMTVTFATQASMSSAMVCMLEDTDPGTYNLTDTGNTSHSINNYTLPGEDDPWKFDWDKTTQGWVLSALFMGYYISQLPSGVASARFGPKRVVVIGLILVSIFQVLAVPAARLGLGWLYADRAITGLIDGFLYAPTFALVGQWTPRYETSLLFGIVGMGMELGNMFSYGASTVSCEIDIQGGWPFVFYIMAAFGLLTSVMFVVLVSDSPFNNKFISKKEVSYIANTVPKMDDNDDTALIRIPVKEILKSMPVWAIVVSQIGSDWLYYMLISVGPMYLKDVIKLSDFEVNLLSGLPFMATIPAIYLAGYVCDKLVVNKVLTNTQVRKINDAVCKLIPAGVLLAFCFLPEGSTAAAAVLNTIAATALSFSYVSWMANPVDLAPAYTGFIVGVCEVGAVWVAIVVPIFFDSITINKERSEWQLAYYITVGLQFFSLFFYCVFASGELQPWALHTYKHKYEQLPGNNNDEDEDKNKQKMLGFSEPGTSYSGHSGSLDSVGEEKKKARKNDDLMATLAASLVETLPDVEADGLRDPSSQPRSRSNTQQAVVIMYSAPADDDVKLESGNNHPVDYKTSPSSGERQQSVSLLDEILQADKEGGVTPTTTVFSPSPESGHERQGQGQYNHIPFSPSGQAKFNNTNGDGHLITEAGHNVGGLNSDPTQQKLSSPSVATMQIHTSEAIGKRSDIDDVSPVSSVSSSSLPESATNHKGKGKGGKGKKSKGGKSSRSESSSSGGSFSGSNSSLNDKGRENESEAPTIRRRRAASEGKVDDSASPTVLVKPENVANGDGIHSQNSSSIMTPVNDSLATKF</sequence>
<keyword evidence="4 6" id="KW-0472">Membrane</keyword>
<evidence type="ECO:0000256" key="4">
    <source>
        <dbReference type="ARBA" id="ARBA00023136"/>
    </source>
</evidence>
<feature type="transmembrane region" description="Helical" evidence="6">
    <location>
        <begin position="352"/>
        <end position="372"/>
    </location>
</feature>
<keyword evidence="8" id="KW-1185">Reference proteome</keyword>
<feature type="compositionally biased region" description="Polar residues" evidence="5">
    <location>
        <begin position="633"/>
        <end position="643"/>
    </location>
</feature>
<evidence type="ECO:0000256" key="1">
    <source>
        <dbReference type="ARBA" id="ARBA00004141"/>
    </source>
</evidence>
<feature type="compositionally biased region" description="Low complexity" evidence="5">
    <location>
        <begin position="784"/>
        <end position="802"/>
    </location>
</feature>
<name>A0ABM1A609_APLCA</name>
<dbReference type="GeneID" id="101861831"/>
<feature type="transmembrane region" description="Helical" evidence="6">
    <location>
        <begin position="480"/>
        <end position="501"/>
    </location>
</feature>
<feature type="region of interest" description="Disordered" evidence="5">
    <location>
        <begin position="585"/>
        <end position="604"/>
    </location>
</feature>
<evidence type="ECO:0000259" key="7">
    <source>
        <dbReference type="PROSITE" id="PS50850"/>
    </source>
</evidence>
<dbReference type="Proteomes" id="UP000694888">
    <property type="component" value="Unplaced"/>
</dbReference>
<feature type="transmembrane region" description="Helical" evidence="6">
    <location>
        <begin position="185"/>
        <end position="206"/>
    </location>
</feature>
<feature type="region of interest" description="Disordered" evidence="5">
    <location>
        <begin position="616"/>
        <end position="643"/>
    </location>
</feature>
<feature type="transmembrane region" description="Helical" evidence="6">
    <location>
        <begin position="213"/>
        <end position="232"/>
    </location>
</feature>
<feature type="transmembrane region" description="Helical" evidence="6">
    <location>
        <begin position="312"/>
        <end position="332"/>
    </location>
</feature>
<dbReference type="Gene3D" id="1.20.1250.20">
    <property type="entry name" value="MFS general substrate transporter like domains"/>
    <property type="match status" value="2"/>
</dbReference>
<accession>A0ABM1A609</accession>
<reference evidence="9" key="1">
    <citation type="submission" date="2025-08" db="UniProtKB">
        <authorList>
            <consortium name="RefSeq"/>
        </authorList>
    </citation>
    <scope>IDENTIFICATION</scope>
</reference>
<evidence type="ECO:0000256" key="5">
    <source>
        <dbReference type="SAM" id="MobiDB-lite"/>
    </source>
</evidence>
<feature type="compositionally biased region" description="Polar residues" evidence="5">
    <location>
        <begin position="850"/>
        <end position="869"/>
    </location>
</feature>
<feature type="transmembrane region" description="Helical" evidence="6">
    <location>
        <begin position="154"/>
        <end position="173"/>
    </location>
</feature>
<feature type="compositionally biased region" description="Low complexity" evidence="5">
    <location>
        <begin position="659"/>
        <end position="670"/>
    </location>
</feature>
<dbReference type="InterPro" id="IPR020846">
    <property type="entry name" value="MFS_dom"/>
</dbReference>
<evidence type="ECO:0000313" key="8">
    <source>
        <dbReference type="Proteomes" id="UP000694888"/>
    </source>
</evidence>
<feature type="compositionally biased region" description="Polar residues" evidence="5">
    <location>
        <begin position="717"/>
        <end position="736"/>
    </location>
</feature>
<dbReference type="SUPFAM" id="SSF103473">
    <property type="entry name" value="MFS general substrate transporter"/>
    <property type="match status" value="1"/>
</dbReference>
<dbReference type="InterPro" id="IPR050382">
    <property type="entry name" value="MFS_Na/Anion_cotransporter"/>
</dbReference>
<feature type="transmembrane region" description="Helical" evidence="6">
    <location>
        <begin position="444"/>
        <end position="468"/>
    </location>
</feature>
<feature type="compositionally biased region" description="Low complexity" evidence="5">
    <location>
        <begin position="749"/>
        <end position="759"/>
    </location>
</feature>
<dbReference type="PANTHER" id="PTHR11662:SF399">
    <property type="entry name" value="FI19708P1-RELATED"/>
    <property type="match status" value="1"/>
</dbReference>
<comment type="subcellular location">
    <subcellularLocation>
        <location evidence="1">Membrane</location>
        <topology evidence="1">Multi-pass membrane protein</topology>
    </subcellularLocation>
</comment>
<feature type="compositionally biased region" description="Polar residues" evidence="5">
    <location>
        <begin position="689"/>
        <end position="700"/>
    </location>
</feature>
<organism evidence="8 9">
    <name type="scientific">Aplysia californica</name>
    <name type="common">California sea hare</name>
    <dbReference type="NCBI Taxonomy" id="6500"/>
    <lineage>
        <taxon>Eukaryota</taxon>
        <taxon>Metazoa</taxon>
        <taxon>Spiralia</taxon>
        <taxon>Lophotrochozoa</taxon>
        <taxon>Mollusca</taxon>
        <taxon>Gastropoda</taxon>
        <taxon>Heterobranchia</taxon>
        <taxon>Euthyneura</taxon>
        <taxon>Tectipleura</taxon>
        <taxon>Aplysiida</taxon>
        <taxon>Aplysioidea</taxon>
        <taxon>Aplysiidae</taxon>
        <taxon>Aplysia</taxon>
    </lineage>
</organism>
<dbReference type="RefSeq" id="XP_012941515.1">
    <property type="nucleotide sequence ID" value="XM_013086061.2"/>
</dbReference>
<dbReference type="InterPro" id="IPR011701">
    <property type="entry name" value="MFS"/>
</dbReference>
<evidence type="ECO:0000256" key="2">
    <source>
        <dbReference type="ARBA" id="ARBA00022692"/>
    </source>
</evidence>
<feature type="compositionally biased region" description="Basic residues" evidence="5">
    <location>
        <begin position="767"/>
        <end position="783"/>
    </location>
</feature>
<evidence type="ECO:0000256" key="6">
    <source>
        <dbReference type="SAM" id="Phobius"/>
    </source>
</evidence>
<feature type="transmembrane region" description="Helical" evidence="6">
    <location>
        <begin position="414"/>
        <end position="432"/>
    </location>
</feature>
<feature type="domain" description="Major facilitator superfamily (MFS) profile" evidence="7">
    <location>
        <begin position="73"/>
        <end position="506"/>
    </location>
</feature>
<feature type="region of interest" description="Disordered" evidence="5">
    <location>
        <begin position="522"/>
        <end position="562"/>
    </location>
</feature>
<protein>
    <submittedName>
        <fullName evidence="9">Sialin</fullName>
    </submittedName>
</protein>
<dbReference type="PANTHER" id="PTHR11662">
    <property type="entry name" value="SOLUTE CARRIER FAMILY 17"/>
    <property type="match status" value="1"/>
</dbReference>
<evidence type="ECO:0000256" key="3">
    <source>
        <dbReference type="ARBA" id="ARBA00022989"/>
    </source>
</evidence>
<dbReference type="PROSITE" id="PS50850">
    <property type="entry name" value="MFS"/>
    <property type="match status" value="1"/>
</dbReference>
<evidence type="ECO:0000313" key="9">
    <source>
        <dbReference type="RefSeq" id="XP_012941515.1"/>
    </source>
</evidence>
<feature type="transmembrane region" description="Helical" evidence="6">
    <location>
        <begin position="244"/>
        <end position="267"/>
    </location>
</feature>
<proteinExistence type="predicted"/>
<feature type="compositionally biased region" description="Polar residues" evidence="5">
    <location>
        <begin position="593"/>
        <end position="604"/>
    </location>
</feature>
<dbReference type="InterPro" id="IPR036259">
    <property type="entry name" value="MFS_trans_sf"/>
</dbReference>
<gene>
    <name evidence="9" type="primary">LOC101861831</name>
</gene>
<dbReference type="Pfam" id="PF07690">
    <property type="entry name" value="MFS_1"/>
    <property type="match status" value="1"/>
</dbReference>
<feature type="region of interest" description="Disordered" evidence="5">
    <location>
        <begin position="658"/>
        <end position="869"/>
    </location>
</feature>
<keyword evidence="3 6" id="KW-1133">Transmembrane helix</keyword>